<keyword evidence="2" id="KW-1185">Reference proteome</keyword>
<comment type="caution">
    <text evidence="1">The sequence shown here is derived from an EMBL/GenBank/DDBJ whole genome shotgun (WGS) entry which is preliminary data.</text>
</comment>
<reference evidence="2" key="1">
    <citation type="journal article" date="2024" name="Proc. Natl. Acad. Sci. U.S.A.">
        <title>Extraordinary preservation of gene collinearity over three hundred million years revealed in homosporous lycophytes.</title>
        <authorList>
            <person name="Li C."/>
            <person name="Wickell D."/>
            <person name="Kuo L.Y."/>
            <person name="Chen X."/>
            <person name="Nie B."/>
            <person name="Liao X."/>
            <person name="Peng D."/>
            <person name="Ji J."/>
            <person name="Jenkins J."/>
            <person name="Williams M."/>
            <person name="Shu S."/>
            <person name="Plott C."/>
            <person name="Barry K."/>
            <person name="Rajasekar S."/>
            <person name="Grimwood J."/>
            <person name="Han X."/>
            <person name="Sun S."/>
            <person name="Hou Z."/>
            <person name="He W."/>
            <person name="Dai G."/>
            <person name="Sun C."/>
            <person name="Schmutz J."/>
            <person name="Leebens-Mack J.H."/>
            <person name="Li F.W."/>
            <person name="Wang L."/>
        </authorList>
    </citation>
    <scope>NUCLEOTIDE SEQUENCE [LARGE SCALE GENOMIC DNA]</scope>
    <source>
        <strain evidence="2">cv. PW_Plant_1</strain>
    </source>
</reference>
<evidence type="ECO:0000313" key="2">
    <source>
        <dbReference type="Proteomes" id="UP001162992"/>
    </source>
</evidence>
<dbReference type="EMBL" id="CM055095">
    <property type="protein sequence ID" value="KAJ7559466.1"/>
    <property type="molecule type" value="Genomic_DNA"/>
</dbReference>
<gene>
    <name evidence="1" type="ORF">O6H91_04G086100</name>
</gene>
<dbReference type="Proteomes" id="UP001162992">
    <property type="component" value="Chromosome 4"/>
</dbReference>
<proteinExistence type="predicted"/>
<name>A0ACC2DYY6_DIPCM</name>
<organism evidence="1 2">
    <name type="scientific">Diphasiastrum complanatum</name>
    <name type="common">Issler's clubmoss</name>
    <name type="synonym">Lycopodium complanatum</name>
    <dbReference type="NCBI Taxonomy" id="34168"/>
    <lineage>
        <taxon>Eukaryota</taxon>
        <taxon>Viridiplantae</taxon>
        <taxon>Streptophyta</taxon>
        <taxon>Embryophyta</taxon>
        <taxon>Tracheophyta</taxon>
        <taxon>Lycopodiopsida</taxon>
        <taxon>Lycopodiales</taxon>
        <taxon>Lycopodiaceae</taxon>
        <taxon>Lycopodioideae</taxon>
        <taxon>Diphasiastrum</taxon>
    </lineage>
</organism>
<accession>A0ACC2DYY6</accession>
<evidence type="ECO:0000313" key="1">
    <source>
        <dbReference type="EMBL" id="KAJ7559466.1"/>
    </source>
</evidence>
<sequence>MMVVMMAALLSYPSSIVRCADPDPLQDFDVASSLVLRNIFANATVSKSDGGVRAIVEPKHLGVQSHQGVSIARYLIEPCGMDPPHTHPRATELITLLAGGPLLVGFVDSSIGQLRSSFLQANDVAMLPRGLMHFMQNIGNTTASIFSVFNSQNPGLLVSSVGLFRLPIEVVAGAMNQSPKVVKHINKTMLPI</sequence>
<protein>
    <submittedName>
        <fullName evidence="1">Uncharacterized protein</fullName>
    </submittedName>
</protein>